<proteinExistence type="predicted"/>
<reference evidence="1 2" key="1">
    <citation type="submission" date="2019-03" db="EMBL/GenBank/DDBJ databases">
        <title>Genomic Encyclopedia of Archaeal and Bacterial Type Strains, Phase II (KMG-II): from individual species to whole genera.</title>
        <authorList>
            <person name="Goeker M."/>
        </authorList>
    </citation>
    <scope>NUCLEOTIDE SEQUENCE [LARGE SCALE GENOMIC DNA]</scope>
    <source>
        <strain evidence="1 2">ATCC 25309</strain>
    </source>
</reference>
<evidence type="ECO:0000313" key="2">
    <source>
        <dbReference type="Proteomes" id="UP000295662"/>
    </source>
</evidence>
<dbReference type="AlphaFoldDB" id="A0A4R7RWQ3"/>
<organism evidence="1 2">
    <name type="scientific">Prosthecobacter fusiformis</name>
    <dbReference type="NCBI Taxonomy" id="48464"/>
    <lineage>
        <taxon>Bacteria</taxon>
        <taxon>Pseudomonadati</taxon>
        <taxon>Verrucomicrobiota</taxon>
        <taxon>Verrucomicrobiia</taxon>
        <taxon>Verrucomicrobiales</taxon>
        <taxon>Verrucomicrobiaceae</taxon>
        <taxon>Prosthecobacter</taxon>
    </lineage>
</organism>
<accession>A0A4R7RWQ3</accession>
<gene>
    <name evidence="1" type="ORF">EI77_03069</name>
</gene>
<evidence type="ECO:0000313" key="1">
    <source>
        <dbReference type="EMBL" id="TDU69416.1"/>
    </source>
</evidence>
<name>A0A4R7RWQ3_9BACT</name>
<keyword evidence="2" id="KW-1185">Reference proteome</keyword>
<protein>
    <submittedName>
        <fullName evidence="1">Uncharacterized protein</fullName>
    </submittedName>
</protein>
<comment type="caution">
    <text evidence="1">The sequence shown here is derived from an EMBL/GenBank/DDBJ whole genome shotgun (WGS) entry which is preliminary data.</text>
</comment>
<dbReference type="Proteomes" id="UP000295662">
    <property type="component" value="Unassembled WGS sequence"/>
</dbReference>
<dbReference type="EMBL" id="SOCA01000005">
    <property type="protein sequence ID" value="TDU69416.1"/>
    <property type="molecule type" value="Genomic_DNA"/>
</dbReference>
<sequence length="44" mass="5050">MLAETLSNLANGSLLDKSPLLIEFLKHPFSDYCFFGCCHKWFVI</sequence>